<dbReference type="Proteomes" id="UP000326268">
    <property type="component" value="Unassembled WGS sequence"/>
</dbReference>
<accession>A0A5N7AL78</accession>
<feature type="compositionally biased region" description="Acidic residues" evidence="5">
    <location>
        <begin position="175"/>
        <end position="184"/>
    </location>
</feature>
<dbReference type="GO" id="GO:0015095">
    <property type="term" value="F:magnesium ion transmembrane transporter activity"/>
    <property type="evidence" value="ECO:0007669"/>
    <property type="project" value="TreeGrafter"/>
</dbReference>
<sequence length="870" mass="99923">MKEVPPTLRLIREDDSIFYINVMECPTWFDFLIRIHHIYSCWLKRHIDAEKCEFYNADTDEALDADSWPSVLHKARTYGFCITVLVVLNTRKLPHHEVDRENEAYFIEPDTDTRTWVRMSKRFIDVETLDAFNLPWEEDKEDSTMVIIKTYLDVDFTEVLFEHTRRSRRMRGEDEVCELSDSEAEDRKSVSGDKNRHHTRLAWHWPGCSEKDPADELRRAEGEMFWTPRSSALDGLDLEDEGYQTPLSTHDPSDTSKRPSRHSNNSRAEKAILPYLSWPLASEIPALSRGQEQKTITRVPESQIAHSRKRDPFLVAPKYLYAILQREAAFAKLPSVKKSHLIELQDSFFDEMPTETYYPEIEICNRLCYLVDHFLPDGTECLLKDKIYGGLYTIFKECLKTPHHTKLTRLPQLKDFADRSTRLLKLSSEIRAGIRSDMSRLPLLTAHMDCFMELCRAISHLCYFIQHALSDEHQSTGTHPGKGQPDPTTLDKGLGLDDPGEDIHMAGYSKFDITSPSEAFTMEGSIIKDREVTRSISPQSKATEGSWSDYPAIPSHRVSRPIASTASDHSIKDRSIPRKQKTDHRARAWGDRECDKTEPDIDKISWMDGSQALKEAEDLLIESKYSIICTLIETNPLDIDDYIAVGPSRIASSILEHVSLGLSDLDGAGSFRLEEIYRDYSSQLRIKVRDKPSRALLDDLDLLEEELECILSAIQKQKTVLEKFMDFVADNISKSRRGSKDVIQNSIRELNDKADLYSEMNSGIEKLRRRVVRQVDLQQDNNSKAILVFTIVTVVFLPLSFMTSYLGMNTRDIRDMDRDQWLFWAIAGPLTLFIVGVCMVVAYEGERIRDVIAQCLVKTWGGTKRARVDV</sequence>
<evidence type="ECO:0000256" key="1">
    <source>
        <dbReference type="ARBA" id="ARBA00004651"/>
    </source>
</evidence>
<comment type="subcellular location">
    <subcellularLocation>
        <location evidence="1">Cell membrane</location>
        <topology evidence="1">Multi-pass membrane protein</topology>
    </subcellularLocation>
</comment>
<keyword evidence="3 6" id="KW-1133">Transmembrane helix</keyword>
<keyword evidence="4 6" id="KW-0472">Membrane</keyword>
<dbReference type="AlphaFoldDB" id="A0A5N7AL78"/>
<feature type="region of interest" description="Disordered" evidence="5">
    <location>
        <begin position="172"/>
        <end position="193"/>
    </location>
</feature>
<evidence type="ECO:0000256" key="6">
    <source>
        <dbReference type="SAM" id="Phobius"/>
    </source>
</evidence>
<feature type="transmembrane region" description="Helical" evidence="6">
    <location>
        <begin position="821"/>
        <end position="843"/>
    </location>
</feature>
<dbReference type="InterPro" id="IPR002523">
    <property type="entry name" value="MgTranspt_CorA/ZnTranspt_ZntB"/>
</dbReference>
<dbReference type="PANTHER" id="PTHR46494">
    <property type="entry name" value="CORA FAMILY METAL ION TRANSPORTER (EUROFUNG)"/>
    <property type="match status" value="1"/>
</dbReference>
<feature type="region of interest" description="Disordered" evidence="5">
    <location>
        <begin position="473"/>
        <end position="498"/>
    </location>
</feature>
<dbReference type="GeneID" id="43655876"/>
<dbReference type="Pfam" id="PF01544">
    <property type="entry name" value="CorA"/>
    <property type="match status" value="1"/>
</dbReference>
<keyword evidence="8" id="KW-1185">Reference proteome</keyword>
<gene>
    <name evidence="7" type="ORF">BDV27DRAFT_151835</name>
</gene>
<dbReference type="GO" id="GO:0000287">
    <property type="term" value="F:magnesium ion binding"/>
    <property type="evidence" value="ECO:0007669"/>
    <property type="project" value="TreeGrafter"/>
</dbReference>
<dbReference type="InterPro" id="IPR045863">
    <property type="entry name" value="CorA_TM1_TM2"/>
</dbReference>
<protein>
    <recommendedName>
        <fullName evidence="9">Cora-like Mg2+ transporter protein-domain-containing protein</fullName>
    </recommendedName>
</protein>
<dbReference type="PANTHER" id="PTHR46494:SF1">
    <property type="entry name" value="CORA FAMILY METAL ION TRANSPORTER (EUROFUNG)"/>
    <property type="match status" value="1"/>
</dbReference>
<dbReference type="RefSeq" id="XP_031933656.1">
    <property type="nucleotide sequence ID" value="XM_032071430.1"/>
</dbReference>
<dbReference type="GO" id="GO:0015087">
    <property type="term" value="F:cobalt ion transmembrane transporter activity"/>
    <property type="evidence" value="ECO:0007669"/>
    <property type="project" value="TreeGrafter"/>
</dbReference>
<evidence type="ECO:0000313" key="7">
    <source>
        <dbReference type="EMBL" id="KAE8370575.1"/>
    </source>
</evidence>
<evidence type="ECO:0008006" key="9">
    <source>
        <dbReference type="Google" id="ProtNLM"/>
    </source>
</evidence>
<dbReference type="SUPFAM" id="SSF144083">
    <property type="entry name" value="Magnesium transport protein CorA, transmembrane region"/>
    <property type="match status" value="1"/>
</dbReference>
<feature type="compositionally biased region" description="Polar residues" evidence="5">
    <location>
        <begin position="534"/>
        <end position="546"/>
    </location>
</feature>
<feature type="compositionally biased region" description="Basic and acidic residues" evidence="5">
    <location>
        <begin position="583"/>
        <end position="594"/>
    </location>
</feature>
<dbReference type="GO" id="GO:0005886">
    <property type="term" value="C:plasma membrane"/>
    <property type="evidence" value="ECO:0007669"/>
    <property type="project" value="UniProtKB-SubCell"/>
</dbReference>
<evidence type="ECO:0000256" key="3">
    <source>
        <dbReference type="ARBA" id="ARBA00022989"/>
    </source>
</evidence>
<feature type="region of interest" description="Disordered" evidence="5">
    <location>
        <begin position="531"/>
        <end position="594"/>
    </location>
</feature>
<reference evidence="7 8" key="1">
    <citation type="submission" date="2019-04" db="EMBL/GenBank/DDBJ databases">
        <title>Friends and foes A comparative genomics studyof 23 Aspergillus species from section Flavi.</title>
        <authorList>
            <consortium name="DOE Joint Genome Institute"/>
            <person name="Kjaerbolling I."/>
            <person name="Vesth T."/>
            <person name="Frisvad J.C."/>
            <person name="Nybo J.L."/>
            <person name="Theobald S."/>
            <person name="Kildgaard S."/>
            <person name="Isbrandt T."/>
            <person name="Kuo A."/>
            <person name="Sato A."/>
            <person name="Lyhne E.K."/>
            <person name="Kogle M.E."/>
            <person name="Wiebenga A."/>
            <person name="Kun R.S."/>
            <person name="Lubbers R.J."/>
            <person name="Makela M.R."/>
            <person name="Barry K."/>
            <person name="Chovatia M."/>
            <person name="Clum A."/>
            <person name="Daum C."/>
            <person name="Haridas S."/>
            <person name="He G."/>
            <person name="LaButti K."/>
            <person name="Lipzen A."/>
            <person name="Mondo S."/>
            <person name="Riley R."/>
            <person name="Salamov A."/>
            <person name="Simmons B.A."/>
            <person name="Magnuson J.K."/>
            <person name="Henrissat B."/>
            <person name="Mortensen U.H."/>
            <person name="Larsen T.O."/>
            <person name="Devries R.P."/>
            <person name="Grigoriev I.V."/>
            <person name="Machida M."/>
            <person name="Baker S.E."/>
            <person name="Andersen M.R."/>
        </authorList>
    </citation>
    <scope>NUCLEOTIDE SEQUENCE [LARGE SCALE GENOMIC DNA]</scope>
    <source>
        <strain evidence="7 8">CBS 763.97</strain>
    </source>
</reference>
<organism evidence="7 8">
    <name type="scientific">Aspergillus caelatus</name>
    <dbReference type="NCBI Taxonomy" id="61420"/>
    <lineage>
        <taxon>Eukaryota</taxon>
        <taxon>Fungi</taxon>
        <taxon>Dikarya</taxon>
        <taxon>Ascomycota</taxon>
        <taxon>Pezizomycotina</taxon>
        <taxon>Eurotiomycetes</taxon>
        <taxon>Eurotiomycetidae</taxon>
        <taxon>Eurotiales</taxon>
        <taxon>Aspergillaceae</taxon>
        <taxon>Aspergillus</taxon>
        <taxon>Aspergillus subgen. Circumdati</taxon>
    </lineage>
</organism>
<name>A0A5N7AL78_9EURO</name>
<evidence type="ECO:0000256" key="2">
    <source>
        <dbReference type="ARBA" id="ARBA00022692"/>
    </source>
</evidence>
<dbReference type="EMBL" id="ML737564">
    <property type="protein sequence ID" value="KAE8370575.1"/>
    <property type="molecule type" value="Genomic_DNA"/>
</dbReference>
<dbReference type="GO" id="GO:0050897">
    <property type="term" value="F:cobalt ion binding"/>
    <property type="evidence" value="ECO:0007669"/>
    <property type="project" value="TreeGrafter"/>
</dbReference>
<dbReference type="Gene3D" id="1.20.58.340">
    <property type="entry name" value="Magnesium transport protein CorA, transmembrane region"/>
    <property type="match status" value="1"/>
</dbReference>
<keyword evidence="2 6" id="KW-0812">Transmembrane</keyword>
<proteinExistence type="predicted"/>
<feature type="transmembrane region" description="Helical" evidence="6">
    <location>
        <begin position="786"/>
        <end position="809"/>
    </location>
</feature>
<dbReference type="OrthoDB" id="5430750at2759"/>
<feature type="region of interest" description="Disordered" evidence="5">
    <location>
        <begin position="241"/>
        <end position="266"/>
    </location>
</feature>
<evidence type="ECO:0000256" key="5">
    <source>
        <dbReference type="SAM" id="MobiDB-lite"/>
    </source>
</evidence>
<evidence type="ECO:0000256" key="4">
    <source>
        <dbReference type="ARBA" id="ARBA00023136"/>
    </source>
</evidence>
<evidence type="ECO:0000313" key="8">
    <source>
        <dbReference type="Proteomes" id="UP000326268"/>
    </source>
</evidence>